<dbReference type="SUPFAM" id="SSF52266">
    <property type="entry name" value="SGNH hydrolase"/>
    <property type="match status" value="1"/>
</dbReference>
<proteinExistence type="predicted"/>
<dbReference type="Proteomes" id="UP001165685">
    <property type="component" value="Unassembled WGS sequence"/>
</dbReference>
<gene>
    <name evidence="2" type="ORF">O4U47_25215</name>
</gene>
<protein>
    <submittedName>
        <fullName evidence="2">SGNH/GDSL hydrolase family protein</fullName>
    </submittedName>
</protein>
<name>A0ABT4TT18_9ACTN</name>
<dbReference type="Gene3D" id="3.40.50.1110">
    <property type="entry name" value="SGNH hydrolase"/>
    <property type="match status" value="1"/>
</dbReference>
<dbReference type="InterPro" id="IPR036514">
    <property type="entry name" value="SGNH_hydro_sf"/>
</dbReference>
<reference evidence="2" key="1">
    <citation type="submission" date="2023-01" db="EMBL/GenBank/DDBJ databases">
        <title>Draft genome sequence of Nocardiopsis sp. LSu2-4 isolated from halophytes.</title>
        <authorList>
            <person name="Duangmal K."/>
            <person name="Chantavorakit T."/>
        </authorList>
    </citation>
    <scope>NUCLEOTIDE SEQUENCE</scope>
    <source>
        <strain evidence="2">LSu2-4</strain>
    </source>
</reference>
<dbReference type="EMBL" id="JAQFWP010000064">
    <property type="protein sequence ID" value="MDA2807835.1"/>
    <property type="molecule type" value="Genomic_DNA"/>
</dbReference>
<comment type="caution">
    <text evidence="2">The sequence shown here is derived from an EMBL/GenBank/DDBJ whole genome shotgun (WGS) entry which is preliminary data.</text>
</comment>
<sequence length="370" mass="39215">MLRPGSGRRGVLLVAAAAVSLLLVLVLAVPVTRGGLAGAWCSLTGSGCAPGEGPPGGKPGSQDDWRLAMDPVEAATWGHYLALGDSYSSGDGAGSYLPGTTGEDGCFRSADAYPSRTSESFDFAGGFGFVACSKHKGSQLLEEAGAEDAQLGAVDEYTSLVSLGIGGNDLGFTPVLRTCMVRVPLVSGGVCQGQEEDVDRRMRAFDDTLDGIIAEVRDRAPDARLLLVGYPRLFPEEPSGMYYTLTAEDQAWLNGKVRAFNDRLRSAAREADREIAEEGDVGSVEFVDVYTALAGHEVNAEEAWLNGVVLRDLSDGIQVHRSSFHPTAAGQRAFAERIAARIEEGPERDLYVARETVDSAGPEVLARDLD</sequence>
<evidence type="ECO:0000313" key="2">
    <source>
        <dbReference type="EMBL" id="MDA2807835.1"/>
    </source>
</evidence>
<keyword evidence="2" id="KW-0378">Hydrolase</keyword>
<dbReference type="InterPro" id="IPR037460">
    <property type="entry name" value="SEST-like"/>
</dbReference>
<keyword evidence="3" id="KW-1185">Reference proteome</keyword>
<dbReference type="RefSeq" id="WP_270680457.1">
    <property type="nucleotide sequence ID" value="NZ_JAQFWP010000064.1"/>
</dbReference>
<evidence type="ECO:0000259" key="1">
    <source>
        <dbReference type="Pfam" id="PF13472"/>
    </source>
</evidence>
<feature type="domain" description="SGNH hydrolase-type esterase" evidence="1">
    <location>
        <begin position="82"/>
        <end position="333"/>
    </location>
</feature>
<dbReference type="CDD" id="cd01823">
    <property type="entry name" value="SEST_like"/>
    <property type="match status" value="1"/>
</dbReference>
<dbReference type="InterPro" id="IPR013830">
    <property type="entry name" value="SGNH_hydro"/>
</dbReference>
<dbReference type="Pfam" id="PF13472">
    <property type="entry name" value="Lipase_GDSL_2"/>
    <property type="match status" value="1"/>
</dbReference>
<accession>A0ABT4TT18</accession>
<organism evidence="2 3">
    <name type="scientific">Nocardiopsis suaedae</name>
    <dbReference type="NCBI Taxonomy" id="3018444"/>
    <lineage>
        <taxon>Bacteria</taxon>
        <taxon>Bacillati</taxon>
        <taxon>Actinomycetota</taxon>
        <taxon>Actinomycetes</taxon>
        <taxon>Streptosporangiales</taxon>
        <taxon>Nocardiopsidaceae</taxon>
        <taxon>Nocardiopsis</taxon>
    </lineage>
</organism>
<dbReference type="PANTHER" id="PTHR37981">
    <property type="entry name" value="LIPASE 2"/>
    <property type="match status" value="1"/>
</dbReference>
<evidence type="ECO:0000313" key="3">
    <source>
        <dbReference type="Proteomes" id="UP001165685"/>
    </source>
</evidence>
<dbReference type="GO" id="GO:0016787">
    <property type="term" value="F:hydrolase activity"/>
    <property type="evidence" value="ECO:0007669"/>
    <property type="project" value="UniProtKB-KW"/>
</dbReference>
<dbReference type="PANTHER" id="PTHR37981:SF1">
    <property type="entry name" value="SGNH HYDROLASE-TYPE ESTERASE DOMAIN-CONTAINING PROTEIN"/>
    <property type="match status" value="1"/>
</dbReference>